<evidence type="ECO:0000256" key="3">
    <source>
        <dbReference type="ARBA" id="ARBA00005349"/>
    </source>
</evidence>
<proteinExistence type="inferred from homology"/>
<dbReference type="Gene3D" id="3.50.50.60">
    <property type="entry name" value="FAD/NAD(P)-binding domain"/>
    <property type="match status" value="2"/>
</dbReference>
<evidence type="ECO:0000313" key="9">
    <source>
        <dbReference type="EMBL" id="MDN3920993.1"/>
    </source>
</evidence>
<dbReference type="Pfam" id="PF01494">
    <property type="entry name" value="FAD_binding_3"/>
    <property type="match status" value="1"/>
</dbReference>
<evidence type="ECO:0000256" key="7">
    <source>
        <dbReference type="ARBA" id="ARBA00023033"/>
    </source>
</evidence>
<keyword evidence="10" id="KW-1185">Reference proteome</keyword>
<accession>A0ABT8DSE2</accession>
<comment type="cofactor">
    <cofactor evidence="1">
        <name>FAD</name>
        <dbReference type="ChEBI" id="CHEBI:57692"/>
    </cofactor>
</comment>
<dbReference type="PRINTS" id="PR00420">
    <property type="entry name" value="RNGMNOXGNASE"/>
</dbReference>
<dbReference type="InterPro" id="IPR002938">
    <property type="entry name" value="FAD-bd"/>
</dbReference>
<protein>
    <submittedName>
        <fullName evidence="9">FAD-dependent monooxygenase</fullName>
    </submittedName>
</protein>
<evidence type="ECO:0000256" key="6">
    <source>
        <dbReference type="ARBA" id="ARBA00023002"/>
    </source>
</evidence>
<evidence type="ECO:0000313" key="10">
    <source>
        <dbReference type="Proteomes" id="UP001228044"/>
    </source>
</evidence>
<evidence type="ECO:0000256" key="4">
    <source>
        <dbReference type="ARBA" id="ARBA00022630"/>
    </source>
</evidence>
<name>A0ABT8DSE2_9BURK</name>
<comment type="similarity">
    <text evidence="3">Belongs to the UbiH/COQ6 family.</text>
</comment>
<comment type="pathway">
    <text evidence="2">Cofactor biosynthesis; ubiquinone biosynthesis.</text>
</comment>
<organism evidence="9 10">
    <name type="scientific">Roseateles violae</name>
    <dbReference type="NCBI Taxonomy" id="3058042"/>
    <lineage>
        <taxon>Bacteria</taxon>
        <taxon>Pseudomonadati</taxon>
        <taxon>Pseudomonadota</taxon>
        <taxon>Betaproteobacteria</taxon>
        <taxon>Burkholderiales</taxon>
        <taxon>Sphaerotilaceae</taxon>
        <taxon>Roseateles</taxon>
    </lineage>
</organism>
<sequence>MKSYQVLVRGSGCVGRALALALGAQGLRVALLGSEQPTAAQREDVRTYALNAASVALLRELKVWDSLPPDARTPVHDMAVAGDEAGSLLEFSAWQQGVAELAFIVDAAELEQQLAVALRFAPHVHRVDAPVPAELVALCEGRDSQARAELGVRFEPLARGQRAIAARLVADQAHRGIARQWFRAPDVLALLPFDRPQPQHAYGLVWSLPEQRANDLLALDDAAFEAELNEASGGAAGRLSLASGRASWPLSLARAEPLLGPGWVLLGDAAHTVHPLAGQGLNLGLADVAALAEVLRRREAWRPLGDERLLRRYQRERQAATWAMGELTDGLLRLFASEAAPLRSLRNQGLSLLNALPPLKRWLTGRALGV</sequence>
<dbReference type="InterPro" id="IPR018168">
    <property type="entry name" value="Ubi_Hdrlase_CS"/>
</dbReference>
<reference evidence="9 10" key="1">
    <citation type="submission" date="2023-06" db="EMBL/GenBank/DDBJ databases">
        <title>Pelomonas sp. PFR6 16S ribosomal RNA gene Genome sequencing and assembly.</title>
        <authorList>
            <person name="Woo H."/>
        </authorList>
    </citation>
    <scope>NUCLEOTIDE SEQUENCE [LARGE SCALE GENOMIC DNA]</scope>
    <source>
        <strain evidence="9 10">PFR6</strain>
    </source>
</reference>
<dbReference type="PANTHER" id="PTHR43876">
    <property type="entry name" value="UBIQUINONE BIOSYNTHESIS MONOOXYGENASE COQ6, MITOCHONDRIAL"/>
    <property type="match status" value="1"/>
</dbReference>
<evidence type="ECO:0000259" key="8">
    <source>
        <dbReference type="Pfam" id="PF01494"/>
    </source>
</evidence>
<dbReference type="InterPro" id="IPR010971">
    <property type="entry name" value="UbiH/COQ6"/>
</dbReference>
<keyword evidence="4" id="KW-0285">Flavoprotein</keyword>
<evidence type="ECO:0000256" key="2">
    <source>
        <dbReference type="ARBA" id="ARBA00004749"/>
    </source>
</evidence>
<keyword evidence="5" id="KW-0274">FAD</keyword>
<keyword evidence="7 9" id="KW-0503">Monooxygenase</keyword>
<dbReference type="EMBL" id="JAUHHC010000003">
    <property type="protein sequence ID" value="MDN3920993.1"/>
    <property type="molecule type" value="Genomic_DNA"/>
</dbReference>
<dbReference type="InterPro" id="IPR036188">
    <property type="entry name" value="FAD/NAD-bd_sf"/>
</dbReference>
<dbReference type="PROSITE" id="PS01304">
    <property type="entry name" value="UBIH"/>
    <property type="match status" value="1"/>
</dbReference>
<evidence type="ECO:0000256" key="5">
    <source>
        <dbReference type="ARBA" id="ARBA00022827"/>
    </source>
</evidence>
<gene>
    <name evidence="9" type="ORF">QWJ38_11940</name>
</gene>
<dbReference type="SUPFAM" id="SSF51905">
    <property type="entry name" value="FAD/NAD(P)-binding domain"/>
    <property type="match status" value="1"/>
</dbReference>
<evidence type="ECO:0000256" key="1">
    <source>
        <dbReference type="ARBA" id="ARBA00001974"/>
    </source>
</evidence>
<keyword evidence="6" id="KW-0560">Oxidoreductase</keyword>
<dbReference type="InterPro" id="IPR051205">
    <property type="entry name" value="UbiH/COQ6_monooxygenase"/>
</dbReference>
<dbReference type="NCBIfam" id="TIGR01988">
    <property type="entry name" value="Ubi-OHases"/>
    <property type="match status" value="1"/>
</dbReference>
<comment type="caution">
    <text evidence="9">The sequence shown here is derived from an EMBL/GenBank/DDBJ whole genome shotgun (WGS) entry which is preliminary data.</text>
</comment>
<dbReference type="PANTHER" id="PTHR43876:SF7">
    <property type="entry name" value="UBIQUINONE BIOSYNTHESIS MONOOXYGENASE COQ6, MITOCHONDRIAL"/>
    <property type="match status" value="1"/>
</dbReference>
<dbReference type="RefSeq" id="WP_290359309.1">
    <property type="nucleotide sequence ID" value="NZ_JAUHHC010000003.1"/>
</dbReference>
<dbReference type="GO" id="GO:0004497">
    <property type="term" value="F:monooxygenase activity"/>
    <property type="evidence" value="ECO:0007669"/>
    <property type="project" value="UniProtKB-KW"/>
</dbReference>
<dbReference type="Proteomes" id="UP001228044">
    <property type="component" value="Unassembled WGS sequence"/>
</dbReference>
<feature type="domain" description="FAD-binding" evidence="8">
    <location>
        <begin position="116"/>
        <end position="324"/>
    </location>
</feature>